<reference evidence="2 3" key="1">
    <citation type="submission" date="2020-09" db="EMBL/GenBank/DDBJ databases">
        <title>De no assembly of potato wild relative species, Solanum commersonii.</title>
        <authorList>
            <person name="Cho K."/>
        </authorList>
    </citation>
    <scope>NUCLEOTIDE SEQUENCE [LARGE SCALE GENOMIC DNA]</scope>
    <source>
        <strain evidence="2">LZ3.2</strain>
        <tissue evidence="2">Leaf</tissue>
    </source>
</reference>
<protein>
    <submittedName>
        <fullName evidence="2">Uncharacterized protein</fullName>
    </submittedName>
</protein>
<accession>A0A9J5YG56</accession>
<dbReference type="EMBL" id="JACXVP010000006">
    <property type="protein sequence ID" value="KAG5599061.1"/>
    <property type="molecule type" value="Genomic_DNA"/>
</dbReference>
<evidence type="ECO:0000256" key="1">
    <source>
        <dbReference type="SAM" id="MobiDB-lite"/>
    </source>
</evidence>
<dbReference type="Proteomes" id="UP000824120">
    <property type="component" value="Chromosome 6"/>
</dbReference>
<organism evidence="2 3">
    <name type="scientific">Solanum commersonii</name>
    <name type="common">Commerson's wild potato</name>
    <name type="synonym">Commerson's nightshade</name>
    <dbReference type="NCBI Taxonomy" id="4109"/>
    <lineage>
        <taxon>Eukaryota</taxon>
        <taxon>Viridiplantae</taxon>
        <taxon>Streptophyta</taxon>
        <taxon>Embryophyta</taxon>
        <taxon>Tracheophyta</taxon>
        <taxon>Spermatophyta</taxon>
        <taxon>Magnoliopsida</taxon>
        <taxon>eudicotyledons</taxon>
        <taxon>Gunneridae</taxon>
        <taxon>Pentapetalae</taxon>
        <taxon>asterids</taxon>
        <taxon>lamiids</taxon>
        <taxon>Solanales</taxon>
        <taxon>Solanaceae</taxon>
        <taxon>Solanoideae</taxon>
        <taxon>Solaneae</taxon>
        <taxon>Solanum</taxon>
    </lineage>
</organism>
<gene>
    <name evidence="2" type="ORF">H5410_030431</name>
</gene>
<evidence type="ECO:0000313" key="3">
    <source>
        <dbReference type="Proteomes" id="UP000824120"/>
    </source>
</evidence>
<name>A0A9J5YG56_SOLCO</name>
<sequence length="64" mass="7263">MTGTLYQVSHKSGSRACHARNMGLEKDESKPRLVETNHRLLAKRYSERLGVDKSVRLTPEPMVP</sequence>
<feature type="region of interest" description="Disordered" evidence="1">
    <location>
        <begin position="1"/>
        <end position="20"/>
    </location>
</feature>
<proteinExistence type="predicted"/>
<evidence type="ECO:0000313" key="2">
    <source>
        <dbReference type="EMBL" id="KAG5599061.1"/>
    </source>
</evidence>
<dbReference type="AlphaFoldDB" id="A0A9J5YG56"/>
<feature type="compositionally biased region" description="Polar residues" evidence="1">
    <location>
        <begin position="1"/>
        <end position="11"/>
    </location>
</feature>
<comment type="caution">
    <text evidence="2">The sequence shown here is derived from an EMBL/GenBank/DDBJ whole genome shotgun (WGS) entry which is preliminary data.</text>
</comment>
<keyword evidence="3" id="KW-1185">Reference proteome</keyword>